<dbReference type="Pfam" id="PF00005">
    <property type="entry name" value="ABC_tran"/>
    <property type="match status" value="1"/>
</dbReference>
<dbReference type="RefSeq" id="WP_096178971.1">
    <property type="nucleotide sequence ID" value="NZ_NRGQ01000027.1"/>
</dbReference>
<comment type="similarity">
    <text evidence="1">Belongs to the ABC transporter superfamily.</text>
</comment>
<dbReference type="InterPro" id="IPR027417">
    <property type="entry name" value="P-loop_NTPase"/>
</dbReference>
<feature type="domain" description="ABC transporter" evidence="6">
    <location>
        <begin position="29"/>
        <end position="256"/>
    </location>
</feature>
<dbReference type="InterPro" id="IPR015860">
    <property type="entry name" value="ABC_transpr_TagH-like"/>
</dbReference>
<evidence type="ECO:0000313" key="7">
    <source>
        <dbReference type="EMBL" id="PCC41534.1"/>
    </source>
</evidence>
<evidence type="ECO:0000256" key="2">
    <source>
        <dbReference type="ARBA" id="ARBA00022448"/>
    </source>
</evidence>
<accession>A0A2A3YQK3</accession>
<proteinExistence type="inferred from homology"/>
<dbReference type="SMART" id="SM00382">
    <property type="entry name" value="AAA"/>
    <property type="match status" value="1"/>
</dbReference>
<dbReference type="GO" id="GO:0016020">
    <property type="term" value="C:membrane"/>
    <property type="evidence" value="ECO:0007669"/>
    <property type="project" value="InterPro"/>
</dbReference>
<evidence type="ECO:0000256" key="1">
    <source>
        <dbReference type="ARBA" id="ARBA00005417"/>
    </source>
</evidence>
<dbReference type="EMBL" id="NRGQ01000027">
    <property type="protein sequence ID" value="PCC41534.1"/>
    <property type="molecule type" value="Genomic_DNA"/>
</dbReference>
<evidence type="ECO:0000256" key="3">
    <source>
        <dbReference type="ARBA" id="ARBA00022741"/>
    </source>
</evidence>
<dbReference type="SUPFAM" id="SSF52540">
    <property type="entry name" value="P-loop containing nucleoside triphosphate hydrolases"/>
    <property type="match status" value="1"/>
</dbReference>
<name>A0A2A3YQK3_BREAU</name>
<feature type="region of interest" description="Disordered" evidence="5">
    <location>
        <begin position="292"/>
        <end position="434"/>
    </location>
</feature>
<sequence>MAASELEEPNIVAENVQVRYTVNTNDPGQRAKGLRRIGNAMLGRQGQTTVRALRGVNFVAREGEMVGVVGANGSGKSTFLRNIAGVEQPDRGRILVRYQPLLLGVSAALQPSLSGSENVRLGCLAMGLSPEEAAEAFDFVVELSALGSAIHRPMGTYSSGMGSRLRFAIALAARPKILLIDEALSTGDATFAERSERAMDELLAEAGTVLLVNHAAKVIQELCTRAVWMHRGEILMNGPAEAVAEKYRWWAWNVAKGKEDVADKLLHDVVSNAVKEEINILEPELIDNPVPRHATRSAKRTASSARQVKRRGEVDDVEETPATLLAAAESQAGREKATAELPKAKFPAPPKPASQAVSAPRIHDEQPLRLRPRDKRVVLRAPDPKDRASTVATSDDFTGRRLASRARKIADERYQQRERIRQENSASEIHQDPS</sequence>
<keyword evidence="4" id="KW-0067">ATP-binding</keyword>
<dbReference type="InterPro" id="IPR003439">
    <property type="entry name" value="ABC_transporter-like_ATP-bd"/>
</dbReference>
<feature type="compositionally biased region" description="Low complexity" evidence="5">
    <location>
        <begin position="320"/>
        <end position="329"/>
    </location>
</feature>
<gene>
    <name evidence="7" type="ORF">CIK65_16650</name>
</gene>
<evidence type="ECO:0000259" key="6">
    <source>
        <dbReference type="PROSITE" id="PS50893"/>
    </source>
</evidence>
<keyword evidence="2" id="KW-0813">Transport</keyword>
<dbReference type="GO" id="GO:0140359">
    <property type="term" value="F:ABC-type transporter activity"/>
    <property type="evidence" value="ECO:0007669"/>
    <property type="project" value="InterPro"/>
</dbReference>
<dbReference type="InterPro" id="IPR050683">
    <property type="entry name" value="Bact_Polysacc_Export_ATP-bd"/>
</dbReference>
<dbReference type="InterPro" id="IPR003593">
    <property type="entry name" value="AAA+_ATPase"/>
</dbReference>
<dbReference type="PROSITE" id="PS50893">
    <property type="entry name" value="ABC_TRANSPORTER_2"/>
    <property type="match status" value="1"/>
</dbReference>
<evidence type="ECO:0000256" key="4">
    <source>
        <dbReference type="ARBA" id="ARBA00022840"/>
    </source>
</evidence>
<dbReference type="Gene3D" id="3.40.50.300">
    <property type="entry name" value="P-loop containing nucleotide triphosphate hydrolases"/>
    <property type="match status" value="1"/>
</dbReference>
<organism evidence="7 8">
    <name type="scientific">Brevibacterium aurantiacum</name>
    <dbReference type="NCBI Taxonomy" id="273384"/>
    <lineage>
        <taxon>Bacteria</taxon>
        <taxon>Bacillati</taxon>
        <taxon>Actinomycetota</taxon>
        <taxon>Actinomycetes</taxon>
        <taxon>Micrococcales</taxon>
        <taxon>Brevibacteriaceae</taxon>
        <taxon>Brevibacterium</taxon>
    </lineage>
</organism>
<dbReference type="GO" id="GO:0005524">
    <property type="term" value="F:ATP binding"/>
    <property type="evidence" value="ECO:0007669"/>
    <property type="project" value="UniProtKB-KW"/>
</dbReference>
<dbReference type="AlphaFoldDB" id="A0A2A3YQK3"/>
<evidence type="ECO:0000256" key="5">
    <source>
        <dbReference type="SAM" id="MobiDB-lite"/>
    </source>
</evidence>
<keyword evidence="3" id="KW-0547">Nucleotide-binding</keyword>
<dbReference type="GO" id="GO:0016887">
    <property type="term" value="F:ATP hydrolysis activity"/>
    <property type="evidence" value="ECO:0007669"/>
    <property type="project" value="InterPro"/>
</dbReference>
<dbReference type="PANTHER" id="PTHR46743">
    <property type="entry name" value="TEICHOIC ACIDS EXPORT ATP-BINDING PROTEIN TAGH"/>
    <property type="match status" value="1"/>
</dbReference>
<comment type="caution">
    <text evidence="7">The sequence shown here is derived from an EMBL/GenBank/DDBJ whole genome shotgun (WGS) entry which is preliminary data.</text>
</comment>
<evidence type="ECO:0000313" key="8">
    <source>
        <dbReference type="Proteomes" id="UP000218620"/>
    </source>
</evidence>
<feature type="compositionally biased region" description="Basic and acidic residues" evidence="5">
    <location>
        <begin position="408"/>
        <end position="422"/>
    </location>
</feature>
<dbReference type="PANTHER" id="PTHR46743:SF2">
    <property type="entry name" value="TEICHOIC ACIDS EXPORT ATP-BINDING PROTEIN TAGH"/>
    <property type="match status" value="1"/>
</dbReference>
<reference evidence="7 8" key="1">
    <citation type="journal article" date="2017" name="Elife">
        <title>Extensive horizontal gene transfer in cheese-associated bacteria.</title>
        <authorList>
            <person name="Bonham K.S."/>
            <person name="Wolfe B.E."/>
            <person name="Dutton R.J."/>
        </authorList>
    </citation>
    <scope>NUCLEOTIDE SEQUENCE [LARGE SCALE GENOMIC DNA]</scope>
    <source>
        <strain evidence="7 8">962_8</strain>
    </source>
</reference>
<dbReference type="Proteomes" id="UP000218620">
    <property type="component" value="Unassembled WGS sequence"/>
</dbReference>
<dbReference type="CDD" id="cd03220">
    <property type="entry name" value="ABC_KpsT_Wzt"/>
    <property type="match status" value="1"/>
</dbReference>
<protein>
    <recommendedName>
        <fullName evidence="6">ABC transporter domain-containing protein</fullName>
    </recommendedName>
</protein>